<reference evidence="2" key="2">
    <citation type="submission" date="2022-10" db="EMBL/GenBank/DDBJ databases">
        <authorList>
            <consortium name="ENA_rothamsted_submissions"/>
            <consortium name="culmorum"/>
            <person name="King R."/>
        </authorList>
    </citation>
    <scope>NUCLEOTIDE SEQUENCE</scope>
</reference>
<protein>
    <submittedName>
        <fullName evidence="2">Uncharacterized protein</fullName>
    </submittedName>
</protein>
<dbReference type="EMBL" id="OU899036">
    <property type="protein sequence ID" value="CAH1732147.1"/>
    <property type="molecule type" value="Genomic_DNA"/>
</dbReference>
<feature type="region of interest" description="Disordered" evidence="1">
    <location>
        <begin position="389"/>
        <end position="417"/>
    </location>
</feature>
<feature type="compositionally biased region" description="Pro residues" evidence="1">
    <location>
        <begin position="392"/>
        <end position="403"/>
    </location>
</feature>
<organism evidence="2 3">
    <name type="scientific">Aphis gossypii</name>
    <name type="common">Cotton aphid</name>
    <dbReference type="NCBI Taxonomy" id="80765"/>
    <lineage>
        <taxon>Eukaryota</taxon>
        <taxon>Metazoa</taxon>
        <taxon>Ecdysozoa</taxon>
        <taxon>Arthropoda</taxon>
        <taxon>Hexapoda</taxon>
        <taxon>Insecta</taxon>
        <taxon>Pterygota</taxon>
        <taxon>Neoptera</taxon>
        <taxon>Paraneoptera</taxon>
        <taxon>Hemiptera</taxon>
        <taxon>Sternorrhyncha</taxon>
        <taxon>Aphidomorpha</taxon>
        <taxon>Aphidoidea</taxon>
        <taxon>Aphididae</taxon>
        <taxon>Aphidini</taxon>
        <taxon>Aphis</taxon>
        <taxon>Aphis</taxon>
    </lineage>
</organism>
<accession>A0A9P0NM54</accession>
<evidence type="ECO:0000313" key="2">
    <source>
        <dbReference type="EMBL" id="CAH1732147.1"/>
    </source>
</evidence>
<name>A0A9P0NM54_APHGO</name>
<evidence type="ECO:0000256" key="1">
    <source>
        <dbReference type="SAM" id="MobiDB-lite"/>
    </source>
</evidence>
<reference evidence="2" key="1">
    <citation type="submission" date="2022-02" db="EMBL/GenBank/DDBJ databases">
        <authorList>
            <person name="King R."/>
        </authorList>
    </citation>
    <scope>NUCLEOTIDE SEQUENCE</scope>
</reference>
<gene>
    <name evidence="2" type="ORF">APHIGO_LOCUS8705</name>
</gene>
<evidence type="ECO:0000313" key="3">
    <source>
        <dbReference type="Proteomes" id="UP001154329"/>
    </source>
</evidence>
<dbReference type="Proteomes" id="UP001154329">
    <property type="component" value="Chromosome 3"/>
</dbReference>
<proteinExistence type="predicted"/>
<keyword evidence="3" id="KW-1185">Reference proteome</keyword>
<dbReference type="AlphaFoldDB" id="A0A9P0NM54"/>
<sequence>MSLTLALNKSSNQKYNPQILHKHRKDKESIRGVFTWLKISKYNIPAIVRVTYGERSHFVSVRMAETNILKKYLPSLHSDLLEVVFVKFYLMTYYEAKLFNEINRLHSNNFYGENSFSTSDYIVRFEDMYEFYEFIEFCYTKLFYHIIPDLEEKCGFLRIDFKSVVPYIMIDNIKYIPLNCFDFIDKNLTQQYVKIKDWSLAYLKFCCKVQGITENLCSNESCKMISIDVIKSYFSPKSHFEEFWPDDFNKNQLINNNIEAKESRFWIRKSLVIATVTENTTTHSSKTTVIPHSMPVITNVQELKKKQMELSEIQQGRSIIINNTVNVPQLPPTSTQALNNQEEKVYTPICDVQLKRKSEQLLHGTSKKNAYKGLSEIQQGSNAINSIVKVPQLPPPPSPPPAIPLFRVGKVETQDTE</sequence>